<sequence length="35" mass="4285">MALDIYIVIVFIGIMLKFNRYFGYCHVYYDKEDKC</sequence>
<reference evidence="2 3" key="1">
    <citation type="submission" date="2013-02" db="EMBL/GenBank/DDBJ databases">
        <title>Genome sequence of Clostridium saccharoperbutylacetonicum N1-4(HMT).</title>
        <authorList>
            <person name="Poehlein A."/>
            <person name="Daniel R."/>
        </authorList>
    </citation>
    <scope>NUCLEOTIDE SEQUENCE [LARGE SCALE GENOMIC DNA]</scope>
    <source>
        <strain evidence="3">N1-4(HMT)</strain>
    </source>
</reference>
<dbReference type="EMBL" id="CP004121">
    <property type="protein sequence ID" value="AGF55363.1"/>
    <property type="molecule type" value="Genomic_DNA"/>
</dbReference>
<organism evidence="2 3">
    <name type="scientific">Clostridium saccharoperbutylacetonicum N1-4(HMT)</name>
    <dbReference type="NCBI Taxonomy" id="931276"/>
    <lineage>
        <taxon>Bacteria</taxon>
        <taxon>Bacillati</taxon>
        <taxon>Bacillota</taxon>
        <taxon>Clostridia</taxon>
        <taxon>Eubacteriales</taxon>
        <taxon>Clostridiaceae</taxon>
        <taxon>Clostridium</taxon>
    </lineage>
</organism>
<dbReference type="KEGG" id="csr:Cspa_c15930"/>
<evidence type="ECO:0000313" key="3">
    <source>
        <dbReference type="Proteomes" id="UP000011728"/>
    </source>
</evidence>
<accession>M1MG93</accession>
<dbReference type="HOGENOM" id="CLU_3364316_0_0_9"/>
<dbReference type="AlphaFoldDB" id="M1MG93"/>
<feature type="transmembrane region" description="Helical" evidence="1">
    <location>
        <begin position="6"/>
        <end position="29"/>
    </location>
</feature>
<gene>
    <name evidence="2" type="ORF">Cspa_c15930</name>
</gene>
<keyword evidence="1" id="KW-0812">Transmembrane</keyword>
<keyword evidence="3" id="KW-1185">Reference proteome</keyword>
<evidence type="ECO:0000256" key="1">
    <source>
        <dbReference type="SAM" id="Phobius"/>
    </source>
</evidence>
<protein>
    <submittedName>
        <fullName evidence="2">Uncharacterized protein</fullName>
    </submittedName>
</protein>
<dbReference type="Proteomes" id="UP000011728">
    <property type="component" value="Chromosome"/>
</dbReference>
<proteinExistence type="predicted"/>
<keyword evidence="1" id="KW-0472">Membrane</keyword>
<name>M1MG93_9CLOT</name>
<evidence type="ECO:0000313" key="2">
    <source>
        <dbReference type="EMBL" id="AGF55363.1"/>
    </source>
</evidence>
<keyword evidence="1" id="KW-1133">Transmembrane helix</keyword>